<feature type="compositionally biased region" description="Basic residues" evidence="7">
    <location>
        <begin position="86"/>
        <end position="96"/>
    </location>
</feature>
<dbReference type="Pfam" id="PF09135">
    <property type="entry name" value="Alb1"/>
    <property type="match status" value="1"/>
</dbReference>
<keyword evidence="9" id="KW-1185">Reference proteome</keyword>
<proteinExistence type="predicted"/>
<evidence type="ECO:0000256" key="6">
    <source>
        <dbReference type="ARBA" id="ARBA00023242"/>
    </source>
</evidence>
<dbReference type="PANTHER" id="PTHR28280:SF1">
    <property type="entry name" value="SHUTTLING PRE-60S FACTOR ECM1"/>
    <property type="match status" value="1"/>
</dbReference>
<accession>A0AAV9UZL3</accession>
<keyword evidence="6" id="KW-0539">Nucleus</keyword>
<protein>
    <submittedName>
        <fullName evidence="8">Uncharacterized protein</fullName>
    </submittedName>
</protein>
<keyword evidence="4" id="KW-0963">Cytoplasm</keyword>
<keyword evidence="5" id="KW-0690">Ribosome biogenesis</keyword>
<reference evidence="8 9" key="1">
    <citation type="submission" date="2019-10" db="EMBL/GenBank/DDBJ databases">
        <authorList>
            <person name="Palmer J.M."/>
        </authorList>
    </citation>
    <scope>NUCLEOTIDE SEQUENCE [LARGE SCALE GENOMIC DNA]</scope>
    <source>
        <strain evidence="8 9">TWF696</strain>
    </source>
</reference>
<feature type="compositionally biased region" description="Low complexity" evidence="7">
    <location>
        <begin position="30"/>
        <end position="50"/>
    </location>
</feature>
<dbReference type="GO" id="GO:0030687">
    <property type="term" value="C:preribosome, large subunit precursor"/>
    <property type="evidence" value="ECO:0007669"/>
    <property type="project" value="TreeGrafter"/>
</dbReference>
<evidence type="ECO:0000256" key="3">
    <source>
        <dbReference type="ARBA" id="ARBA00022448"/>
    </source>
</evidence>
<evidence type="ECO:0000256" key="1">
    <source>
        <dbReference type="ARBA" id="ARBA00004123"/>
    </source>
</evidence>
<dbReference type="PANTHER" id="PTHR28280">
    <property type="entry name" value="SHUTTLING PRE-60S FACTOR ECM1"/>
    <property type="match status" value="1"/>
</dbReference>
<feature type="compositionally biased region" description="Polar residues" evidence="7">
    <location>
        <begin position="19"/>
        <end position="29"/>
    </location>
</feature>
<feature type="region of interest" description="Disordered" evidence="7">
    <location>
        <begin position="1"/>
        <end position="53"/>
    </location>
</feature>
<keyword evidence="3" id="KW-0813">Transport</keyword>
<name>A0AAV9UZL3_9PEZI</name>
<comment type="subcellular location">
    <subcellularLocation>
        <location evidence="2">Cytoplasm</location>
    </subcellularLocation>
    <subcellularLocation>
        <location evidence="1">Nucleus</location>
    </subcellularLocation>
</comment>
<dbReference type="GO" id="GO:0005730">
    <property type="term" value="C:nucleolus"/>
    <property type="evidence" value="ECO:0007669"/>
    <property type="project" value="TreeGrafter"/>
</dbReference>
<evidence type="ECO:0000256" key="4">
    <source>
        <dbReference type="ARBA" id="ARBA00022490"/>
    </source>
</evidence>
<sequence>MAKVKKALSVHSRAARRATSPSLNLDKSVTTAPRPSSPTRTSLTTPTSETITRKVLDAVHRTLAASSAGVQKHTSKSTAATTAYKRGQKSKVQKRRREFGKERAAAVAEMLVQKETESRKKGKVIRERRGEWDTVNARIGEREGEIEGRVGTNPFAALAGSV</sequence>
<dbReference type="AlphaFoldDB" id="A0AAV9UZL3"/>
<feature type="region of interest" description="Disordered" evidence="7">
    <location>
        <begin position="66"/>
        <end position="96"/>
    </location>
</feature>
<evidence type="ECO:0000313" key="9">
    <source>
        <dbReference type="Proteomes" id="UP001375240"/>
    </source>
</evidence>
<dbReference type="Proteomes" id="UP001375240">
    <property type="component" value="Unassembled WGS sequence"/>
</dbReference>
<dbReference type="GO" id="GO:0005737">
    <property type="term" value="C:cytoplasm"/>
    <property type="evidence" value="ECO:0007669"/>
    <property type="project" value="UniProtKB-SubCell"/>
</dbReference>
<dbReference type="InterPro" id="IPR053278">
    <property type="entry name" value="Pre-60S_factor_ECM1"/>
</dbReference>
<evidence type="ECO:0000256" key="2">
    <source>
        <dbReference type="ARBA" id="ARBA00004496"/>
    </source>
</evidence>
<dbReference type="GO" id="GO:0000055">
    <property type="term" value="P:ribosomal large subunit export from nucleus"/>
    <property type="evidence" value="ECO:0007669"/>
    <property type="project" value="TreeGrafter"/>
</dbReference>
<dbReference type="EMBL" id="JAVHNQ010000004">
    <property type="protein sequence ID" value="KAK6350196.1"/>
    <property type="molecule type" value="Genomic_DNA"/>
</dbReference>
<feature type="compositionally biased region" description="Basic residues" evidence="7">
    <location>
        <begin position="1"/>
        <end position="16"/>
    </location>
</feature>
<comment type="caution">
    <text evidence="8">The sequence shown here is derived from an EMBL/GenBank/DDBJ whole genome shotgun (WGS) entry which is preliminary data.</text>
</comment>
<evidence type="ECO:0000256" key="7">
    <source>
        <dbReference type="SAM" id="MobiDB-lite"/>
    </source>
</evidence>
<dbReference type="InterPro" id="IPR022784">
    <property type="entry name" value="Ribosome_bgen_Alb1"/>
</dbReference>
<organism evidence="8 9">
    <name type="scientific">Orbilia brochopaga</name>
    <dbReference type="NCBI Taxonomy" id="3140254"/>
    <lineage>
        <taxon>Eukaryota</taxon>
        <taxon>Fungi</taxon>
        <taxon>Dikarya</taxon>
        <taxon>Ascomycota</taxon>
        <taxon>Pezizomycotina</taxon>
        <taxon>Orbiliomycetes</taxon>
        <taxon>Orbiliales</taxon>
        <taxon>Orbiliaceae</taxon>
        <taxon>Orbilia</taxon>
    </lineage>
</organism>
<evidence type="ECO:0000313" key="8">
    <source>
        <dbReference type="EMBL" id="KAK6350196.1"/>
    </source>
</evidence>
<gene>
    <name evidence="8" type="ORF">TWF696_006435</name>
</gene>
<evidence type="ECO:0000256" key="5">
    <source>
        <dbReference type="ARBA" id="ARBA00022517"/>
    </source>
</evidence>